<dbReference type="PANTHER" id="PTHR23023">
    <property type="entry name" value="DIMETHYLANILINE MONOOXYGENASE"/>
    <property type="match status" value="1"/>
</dbReference>
<dbReference type="Gene3D" id="3.50.50.60">
    <property type="entry name" value="FAD/NAD(P)-binding domain"/>
    <property type="match status" value="1"/>
</dbReference>
<keyword evidence="2" id="KW-0274">FAD</keyword>
<dbReference type="OrthoDB" id="66881at2759"/>
<dbReference type="Proteomes" id="UP000799757">
    <property type="component" value="Unassembled WGS sequence"/>
</dbReference>
<evidence type="ECO:0000256" key="2">
    <source>
        <dbReference type="ARBA" id="ARBA00022827"/>
    </source>
</evidence>
<evidence type="ECO:0000259" key="4">
    <source>
        <dbReference type="Pfam" id="PF07992"/>
    </source>
</evidence>
<dbReference type="EMBL" id="MU001942">
    <property type="protein sequence ID" value="KAF2793106.1"/>
    <property type="molecule type" value="Genomic_DNA"/>
</dbReference>
<keyword evidence="3" id="KW-0560">Oxidoreductase</keyword>
<dbReference type="Pfam" id="PF07992">
    <property type="entry name" value="Pyr_redox_2"/>
    <property type="match status" value="1"/>
</dbReference>
<accession>A0A6A6X9N2</accession>
<dbReference type="InterPro" id="IPR036188">
    <property type="entry name" value="FAD/NAD-bd_sf"/>
</dbReference>
<dbReference type="GO" id="GO:0016491">
    <property type="term" value="F:oxidoreductase activity"/>
    <property type="evidence" value="ECO:0007669"/>
    <property type="project" value="UniProtKB-KW"/>
</dbReference>
<evidence type="ECO:0000256" key="3">
    <source>
        <dbReference type="ARBA" id="ARBA00023002"/>
    </source>
</evidence>
<proteinExistence type="predicted"/>
<dbReference type="AlphaFoldDB" id="A0A6A6X9N2"/>
<reference evidence="6" key="1">
    <citation type="journal article" date="2020" name="Stud. Mycol.">
        <title>101 Dothideomycetes genomes: a test case for predicting lifestyles and emergence of pathogens.</title>
        <authorList>
            <person name="Haridas S."/>
            <person name="Albert R."/>
            <person name="Binder M."/>
            <person name="Bloem J."/>
            <person name="Labutti K."/>
            <person name="Salamov A."/>
            <person name="Andreopoulos B."/>
            <person name="Baker S."/>
            <person name="Barry K."/>
            <person name="Bills G."/>
            <person name="Bluhm B."/>
            <person name="Cannon C."/>
            <person name="Castanera R."/>
            <person name="Culley D."/>
            <person name="Daum C."/>
            <person name="Ezra D."/>
            <person name="Gonzalez J."/>
            <person name="Henrissat B."/>
            <person name="Kuo A."/>
            <person name="Liang C."/>
            <person name="Lipzen A."/>
            <person name="Lutzoni F."/>
            <person name="Magnuson J."/>
            <person name="Mondo S."/>
            <person name="Nolan M."/>
            <person name="Ohm R."/>
            <person name="Pangilinan J."/>
            <person name="Park H.-J."/>
            <person name="Ramirez L."/>
            <person name="Alfaro M."/>
            <person name="Sun H."/>
            <person name="Tritt A."/>
            <person name="Yoshinaga Y."/>
            <person name="Zwiers L.-H."/>
            <person name="Turgeon B."/>
            <person name="Goodwin S."/>
            <person name="Spatafora J."/>
            <person name="Crous P."/>
            <person name="Grigoriev I."/>
        </authorList>
    </citation>
    <scope>NUCLEOTIDE SEQUENCE</scope>
    <source>
        <strain evidence="6">CBS 109.77</strain>
    </source>
</reference>
<dbReference type="InterPro" id="IPR050346">
    <property type="entry name" value="FMO-like"/>
</dbReference>
<feature type="domain" description="DUF6314" evidence="5">
    <location>
        <begin position="597"/>
        <end position="753"/>
    </location>
</feature>
<keyword evidence="7" id="KW-1185">Reference proteome</keyword>
<dbReference type="PRINTS" id="PR00368">
    <property type="entry name" value="FADPNR"/>
</dbReference>
<dbReference type="PRINTS" id="PR00411">
    <property type="entry name" value="PNDRDTASEI"/>
</dbReference>
<protein>
    <submittedName>
        <fullName evidence="6">Uncharacterized protein</fullName>
    </submittedName>
</protein>
<evidence type="ECO:0000313" key="6">
    <source>
        <dbReference type="EMBL" id="KAF2793106.1"/>
    </source>
</evidence>
<evidence type="ECO:0000259" key="5">
    <source>
        <dbReference type="Pfam" id="PF19834"/>
    </source>
</evidence>
<evidence type="ECO:0000313" key="7">
    <source>
        <dbReference type="Proteomes" id="UP000799757"/>
    </source>
</evidence>
<sequence length="770" mass="86514">MQSVLIVGAGPAGLVAAKTLLQHGGGNHYKVTVFEAAERVGGMWRAKEDEEGDKCNPHMRTNLSRFTVAFSDLSWHSVILDDSENREHANYTLPPMFPKAWQVGRYLDEYTKKFIPKGIIFCDREVTKADVVESEPRKWTVSSFDKVAQTKHENEFDHLIIASGFFGRPHNAVSNTAKLDAPASTSIRHSAKFRNVSSLNTSPGNIVVIGGGISGSEAAATAAFQISNAKYAPGMKPAWANSKIIHIVNRPFYCLPRYLPQDPYNLAKQDFNLAPHFLPLDLALYNLSRRGEGQIRASNGCVPPEKARKGHDFVRSCIGGDQRDLGSSELIHRQEHLQYPSYTGISDMYSEFVRTGLIVPKQGHALAIDRQSNSDNQRVTDLLEVNLMPQTPWSTIPEHKQQSSKVEDVVGVIEATGFQSNLEYLSAAVKSDLQFDPDCQRLPFLLGKGSIFGSDFRNKIAFVGFYEGPYWSVMEAQAHLVAETWASSTRATTIESNFFSPSEQAALRKDIKIRNLSVPQFWMSDYVGLVEEISREAGIERNDHGFQWQSGPAFPARYAGPDCDKEEVKKVLEEVRDVLKDSKENGRFAAAATFRGMQGTWTLERKIDSRLASMPGGTYKGTAQFHPRIPTNSIYAAEYLYTEEGTLKMDNGYTFPATRRYVYRYNETTDAITAWFTADDGESVGNFFNKWGFQKPQDDEHGWIAKGSHWCSPDTYKNSCEFRFRGASLEMFGITYEATGPNKDYTHESWYRRPVKVESDTESEFSMRTK</sequence>
<name>A0A6A6X9N2_9PLEO</name>
<evidence type="ECO:0000256" key="1">
    <source>
        <dbReference type="ARBA" id="ARBA00022630"/>
    </source>
</evidence>
<dbReference type="SUPFAM" id="SSF51905">
    <property type="entry name" value="FAD/NAD(P)-binding domain"/>
    <property type="match status" value="1"/>
</dbReference>
<gene>
    <name evidence="6" type="ORF">K505DRAFT_338112</name>
</gene>
<organism evidence="6 7">
    <name type="scientific">Melanomma pulvis-pyrius CBS 109.77</name>
    <dbReference type="NCBI Taxonomy" id="1314802"/>
    <lineage>
        <taxon>Eukaryota</taxon>
        <taxon>Fungi</taxon>
        <taxon>Dikarya</taxon>
        <taxon>Ascomycota</taxon>
        <taxon>Pezizomycotina</taxon>
        <taxon>Dothideomycetes</taxon>
        <taxon>Pleosporomycetidae</taxon>
        <taxon>Pleosporales</taxon>
        <taxon>Melanommataceae</taxon>
        <taxon>Melanomma</taxon>
    </lineage>
</organism>
<dbReference type="Pfam" id="PF19834">
    <property type="entry name" value="DUF6314"/>
    <property type="match status" value="1"/>
</dbReference>
<dbReference type="InterPro" id="IPR023753">
    <property type="entry name" value="FAD/NAD-binding_dom"/>
</dbReference>
<keyword evidence="1" id="KW-0285">Flavoprotein</keyword>
<dbReference type="InterPro" id="IPR045632">
    <property type="entry name" value="DUF6314"/>
</dbReference>
<feature type="domain" description="FAD/NAD(P)-binding" evidence="4">
    <location>
        <begin position="3"/>
        <end position="223"/>
    </location>
</feature>